<dbReference type="AlphaFoldDB" id="A0AA88QEM1"/>
<dbReference type="GO" id="GO:0008194">
    <property type="term" value="F:UDP-glycosyltransferase activity"/>
    <property type="evidence" value="ECO:0007669"/>
    <property type="project" value="UniProtKB-ARBA"/>
</dbReference>
<dbReference type="PANTHER" id="PTHR48044">
    <property type="entry name" value="GLYCOSYLTRANSFERASE"/>
    <property type="match status" value="1"/>
</dbReference>
<dbReference type="PANTHER" id="PTHR48044:SF22">
    <property type="entry name" value="GLYCOSYLTRANSFERASE"/>
    <property type="match status" value="1"/>
</dbReference>
<proteinExistence type="predicted"/>
<keyword evidence="2" id="KW-1185">Reference proteome</keyword>
<name>A0AA88QEM1_9ASTE</name>
<dbReference type="Gene3D" id="3.40.50.2000">
    <property type="entry name" value="Glycogen Phosphorylase B"/>
    <property type="match status" value="1"/>
</dbReference>
<accession>A0AA88QEM1</accession>
<protein>
    <submittedName>
        <fullName evidence="1">Uncharacterized protein</fullName>
    </submittedName>
</protein>
<evidence type="ECO:0000313" key="2">
    <source>
        <dbReference type="Proteomes" id="UP001187471"/>
    </source>
</evidence>
<sequence>MSMGVPIAAWLMYSDQPRNALLITKVLRTGIAVRDWDRRDELVPSPRIQEAVETLMVSKEGDKEEGSGIGHCS</sequence>
<dbReference type="EMBL" id="JAVXUO010003099">
    <property type="protein sequence ID" value="KAK2966747.1"/>
    <property type="molecule type" value="Genomic_DNA"/>
</dbReference>
<evidence type="ECO:0000313" key="1">
    <source>
        <dbReference type="EMBL" id="KAK2966747.1"/>
    </source>
</evidence>
<dbReference type="Proteomes" id="UP001187471">
    <property type="component" value="Unassembled WGS sequence"/>
</dbReference>
<dbReference type="GO" id="GO:1901135">
    <property type="term" value="P:carbohydrate derivative metabolic process"/>
    <property type="evidence" value="ECO:0007669"/>
    <property type="project" value="UniProtKB-ARBA"/>
</dbReference>
<gene>
    <name evidence="1" type="ORF">RJ640_001071</name>
</gene>
<dbReference type="SUPFAM" id="SSF53756">
    <property type="entry name" value="UDP-Glycosyltransferase/glycogen phosphorylase"/>
    <property type="match status" value="1"/>
</dbReference>
<reference evidence="1" key="1">
    <citation type="submission" date="2022-12" db="EMBL/GenBank/DDBJ databases">
        <title>Draft genome assemblies for two species of Escallonia (Escalloniales).</title>
        <authorList>
            <person name="Chanderbali A."/>
            <person name="Dervinis C."/>
            <person name="Anghel I."/>
            <person name="Soltis D."/>
            <person name="Soltis P."/>
            <person name="Zapata F."/>
        </authorList>
    </citation>
    <scope>NUCLEOTIDE SEQUENCE</scope>
    <source>
        <strain evidence="1">UCBG92.1500</strain>
        <tissue evidence="1">Leaf</tissue>
    </source>
</reference>
<comment type="caution">
    <text evidence="1">The sequence shown here is derived from an EMBL/GenBank/DDBJ whole genome shotgun (WGS) entry which is preliminary data.</text>
</comment>
<organism evidence="1 2">
    <name type="scientific">Escallonia rubra</name>
    <dbReference type="NCBI Taxonomy" id="112253"/>
    <lineage>
        <taxon>Eukaryota</taxon>
        <taxon>Viridiplantae</taxon>
        <taxon>Streptophyta</taxon>
        <taxon>Embryophyta</taxon>
        <taxon>Tracheophyta</taxon>
        <taxon>Spermatophyta</taxon>
        <taxon>Magnoliopsida</taxon>
        <taxon>eudicotyledons</taxon>
        <taxon>Gunneridae</taxon>
        <taxon>Pentapetalae</taxon>
        <taxon>asterids</taxon>
        <taxon>campanulids</taxon>
        <taxon>Escalloniales</taxon>
        <taxon>Escalloniaceae</taxon>
        <taxon>Escallonia</taxon>
    </lineage>
</organism>